<evidence type="ECO:0000256" key="4">
    <source>
        <dbReference type="ARBA" id="ARBA00022553"/>
    </source>
</evidence>
<feature type="binding site" evidence="16">
    <location>
        <position position="98"/>
    </location>
    <ligand>
        <name>ATP</name>
        <dbReference type="ChEBI" id="CHEBI:30616"/>
    </ligand>
</feature>
<dbReference type="Pfam" id="PF13812">
    <property type="entry name" value="PPR_3"/>
    <property type="match status" value="1"/>
</dbReference>
<feature type="repeat" description="PPR" evidence="15">
    <location>
        <begin position="813"/>
        <end position="847"/>
    </location>
</feature>
<keyword evidence="11 16" id="KW-0067">ATP-binding</keyword>
<dbReference type="Gene3D" id="1.25.40.10">
    <property type="entry name" value="Tetratricopeptide repeat domain"/>
    <property type="match status" value="4"/>
</dbReference>
<evidence type="ECO:0000256" key="7">
    <source>
        <dbReference type="ARBA" id="ARBA00022737"/>
    </source>
</evidence>
<feature type="repeat" description="PPR" evidence="15">
    <location>
        <begin position="709"/>
        <end position="743"/>
    </location>
</feature>
<evidence type="ECO:0000256" key="9">
    <source>
        <dbReference type="ARBA" id="ARBA00022777"/>
    </source>
</evidence>
<feature type="domain" description="Protein kinase" evidence="18">
    <location>
        <begin position="69"/>
        <end position="327"/>
    </location>
</feature>
<keyword evidence="9 20" id="KW-0418">Kinase</keyword>
<dbReference type="FunFam" id="1.10.510.10:FF:000178">
    <property type="entry name" value="Calcium-dependent protein kinase 5"/>
    <property type="match status" value="1"/>
</dbReference>
<dbReference type="InterPro" id="IPR011992">
    <property type="entry name" value="EF-hand-dom_pair"/>
</dbReference>
<feature type="region of interest" description="Disordered" evidence="17">
    <location>
        <begin position="557"/>
        <end position="585"/>
    </location>
</feature>
<gene>
    <name evidence="20" type="ORF">E6C27_scaffold205G001380</name>
</gene>
<dbReference type="GO" id="GO:0004674">
    <property type="term" value="F:protein serine/threonine kinase activity"/>
    <property type="evidence" value="ECO:0007669"/>
    <property type="project" value="UniProtKB-KW"/>
</dbReference>
<name>A0A5A7V5E7_CUCMM</name>
<dbReference type="PROSITE" id="PS00018">
    <property type="entry name" value="EF_HAND_1"/>
    <property type="match status" value="2"/>
</dbReference>
<evidence type="ECO:0000256" key="10">
    <source>
        <dbReference type="ARBA" id="ARBA00022837"/>
    </source>
</evidence>
<feature type="repeat" description="PPR" evidence="15">
    <location>
        <begin position="988"/>
        <end position="1023"/>
    </location>
</feature>
<evidence type="ECO:0000256" key="13">
    <source>
        <dbReference type="ARBA" id="ARBA00047899"/>
    </source>
</evidence>
<dbReference type="GO" id="GO:0005524">
    <property type="term" value="F:ATP binding"/>
    <property type="evidence" value="ECO:0007669"/>
    <property type="project" value="UniProtKB-UniRule"/>
</dbReference>
<dbReference type="PANTHER" id="PTHR24349">
    <property type="entry name" value="SERINE/THREONINE-PROTEIN KINASE"/>
    <property type="match status" value="1"/>
</dbReference>
<organism evidence="20 21">
    <name type="scientific">Cucumis melo var. makuwa</name>
    <name type="common">Oriental melon</name>
    <dbReference type="NCBI Taxonomy" id="1194695"/>
    <lineage>
        <taxon>Eukaryota</taxon>
        <taxon>Viridiplantae</taxon>
        <taxon>Streptophyta</taxon>
        <taxon>Embryophyta</taxon>
        <taxon>Tracheophyta</taxon>
        <taxon>Spermatophyta</taxon>
        <taxon>Magnoliopsida</taxon>
        <taxon>eudicotyledons</taxon>
        <taxon>Gunneridae</taxon>
        <taxon>Pentapetalae</taxon>
        <taxon>rosids</taxon>
        <taxon>fabids</taxon>
        <taxon>Cucurbitales</taxon>
        <taxon>Cucurbitaceae</taxon>
        <taxon>Benincaseae</taxon>
        <taxon>Cucumis</taxon>
    </lineage>
</organism>
<dbReference type="Pfam" id="PF13499">
    <property type="entry name" value="EF-hand_7"/>
    <property type="match status" value="1"/>
</dbReference>
<dbReference type="FunFam" id="3.30.200.20:FF:000004">
    <property type="entry name" value="Calcium-dependent protein kinase 1"/>
    <property type="match status" value="1"/>
</dbReference>
<feature type="repeat" description="PPR" evidence="15">
    <location>
        <begin position="883"/>
        <end position="917"/>
    </location>
</feature>
<feature type="domain" description="EF-hand" evidence="19">
    <location>
        <begin position="370"/>
        <end position="405"/>
    </location>
</feature>
<evidence type="ECO:0000256" key="17">
    <source>
        <dbReference type="SAM" id="MobiDB-lite"/>
    </source>
</evidence>
<dbReference type="Gene3D" id="1.10.510.10">
    <property type="entry name" value="Transferase(Phosphotransferase) domain 1"/>
    <property type="match status" value="1"/>
</dbReference>
<sequence length="1061" mass="120119">MGLCFTRTRDIPIDSFNNGSDTPNPQIKPQSQNPPPPSKPQQITSYKSVPPSQIGPITGRPYINITTLYELHKELGRGQFGITYLCTEKSTGRKYACKTISRRKMVNPKDIEDVKREILILQHLTGQPNIVEFKGAYEDKRNLHLVMELCSGGELFDRIIKKKSYSEREAASICKQILNVVQACHFMGVMHRDLKPENFLMVSQDEDSPIKATDFGLSVFIEEGKVYRDIVGSAYYIAPEVLQRNYGKEIDMWSAGVILYILLCGEPPFWGKTEDDILKEVRKGILKMEDAPWPSISSSAKDLVSKMLTRNPKKRITAAEALEHPWLKIEGEASTKPIDSAVLIRMRQFRAMNKFKQLALKVMAENLCEEELKGLKQMFTNIDTDRSGTITFDELKTGLSRLGSRLSEHEIKQLMDAADVNRNGTIDYDEFITATMHRHRLDKEENMYKAFQFFDIDGSGFVMQDELKQAMSQYGIGDEDTIDEIINDVDIDGGSASGVNSTKLNPPKTFVSATGADQNFIYQKIPFMALIKSKLNLPPFLSSLSHRIQNHRSFSFSPSISDSPLQDELASDSPQNPSNPVLSPDQIQVSEKFHALIKEYYRRNPSPDSTPPSPNFTISSLSNDLSQISAPHSVSPAVVRYVIEKSGAVRHGIPFLPALAFFNWVTAGEGFEHSTQPYNEMIDLAGKVRQFGLAWYLIDLMKARNVEITVETFSILVRRYVRAGLAAEAVHAFNRMEEYGCTADTVAFSIVISILCKKRRAVEAQSFFDNLKHKFEPDVVVYTSLVHGWCRAGDISEAERVFKEMKMAGISPNVYTYSIVIDALCRSGQITRAHDVFAEMLNAGCNPNSVTFNNLIRVHVRAGRTEKVLQVYNQMRRLRCAADLITYNFLIETHCKDENLGEAIKVLNSMIKNGCTPDASSFNPIFRCIAKSQDVNGAHRMFARMKDVGCKPNTATYNILMRMFAVPKSADMIFKLKKEMDEEEVEPNVNTYRELITLYCGMGHWNNAYKFFREMIEEKNLKPSMSLYKMVLEQLREAGQLKKHEELVDKMVERGFASRNL</sequence>
<feature type="compositionally biased region" description="Polar residues" evidence="17">
    <location>
        <begin position="572"/>
        <end position="585"/>
    </location>
</feature>
<dbReference type="Proteomes" id="UP000321393">
    <property type="component" value="Unassembled WGS sequence"/>
</dbReference>
<comment type="caution">
    <text evidence="20">The sequence shown here is derived from an EMBL/GenBank/DDBJ whole genome shotgun (WGS) entry which is preliminary data.</text>
</comment>
<dbReference type="PROSITE" id="PS51375">
    <property type="entry name" value="PPR"/>
    <property type="match status" value="8"/>
</dbReference>
<evidence type="ECO:0000313" key="21">
    <source>
        <dbReference type="Proteomes" id="UP000321393"/>
    </source>
</evidence>
<dbReference type="SUPFAM" id="SSF56112">
    <property type="entry name" value="Protein kinase-like (PK-like)"/>
    <property type="match status" value="1"/>
</dbReference>
<feature type="repeat" description="PPR" evidence="15">
    <location>
        <begin position="918"/>
        <end position="952"/>
    </location>
</feature>
<accession>A0A5A7V5E7</accession>
<dbReference type="InterPro" id="IPR008271">
    <property type="entry name" value="Ser/Thr_kinase_AS"/>
</dbReference>
<proteinExistence type="inferred from homology"/>
<keyword evidence="7" id="KW-0677">Repeat</keyword>
<feature type="region of interest" description="Disordered" evidence="17">
    <location>
        <begin position="1"/>
        <end position="55"/>
    </location>
</feature>
<evidence type="ECO:0000256" key="6">
    <source>
        <dbReference type="ARBA" id="ARBA00022723"/>
    </source>
</evidence>
<dbReference type="Gene3D" id="3.30.200.20">
    <property type="entry name" value="Phosphorylase Kinase, domain 1"/>
    <property type="match status" value="1"/>
</dbReference>
<evidence type="ECO:0000256" key="8">
    <source>
        <dbReference type="ARBA" id="ARBA00022741"/>
    </source>
</evidence>
<keyword evidence="10" id="KW-0106">Calcium</keyword>
<dbReference type="InterPro" id="IPR018247">
    <property type="entry name" value="EF_Hand_1_Ca_BS"/>
</dbReference>
<dbReference type="EMBL" id="SSTE01002875">
    <property type="protein sequence ID" value="KAA0063313.1"/>
    <property type="molecule type" value="Genomic_DNA"/>
</dbReference>
<dbReference type="SUPFAM" id="SSF47473">
    <property type="entry name" value="EF-hand"/>
    <property type="match status" value="1"/>
</dbReference>
<evidence type="ECO:0000313" key="20">
    <source>
        <dbReference type="EMBL" id="KAA0063313.1"/>
    </source>
</evidence>
<dbReference type="SUPFAM" id="SSF48452">
    <property type="entry name" value="TPR-like"/>
    <property type="match status" value="1"/>
</dbReference>
<dbReference type="PROSITE" id="PS50011">
    <property type="entry name" value="PROTEIN_KINASE_DOM"/>
    <property type="match status" value="1"/>
</dbReference>
<dbReference type="PROSITE" id="PS00108">
    <property type="entry name" value="PROTEIN_KINASE_ST"/>
    <property type="match status" value="1"/>
</dbReference>
<dbReference type="Pfam" id="PF01535">
    <property type="entry name" value="PPR"/>
    <property type="match status" value="2"/>
</dbReference>
<dbReference type="AlphaFoldDB" id="A0A5A7V5E7"/>
<dbReference type="InterPro" id="IPR050205">
    <property type="entry name" value="CDPK_Ser/Thr_kinases"/>
</dbReference>
<evidence type="ECO:0000256" key="12">
    <source>
        <dbReference type="ARBA" id="ARBA00024334"/>
    </source>
</evidence>
<dbReference type="InterPro" id="IPR017441">
    <property type="entry name" value="Protein_kinase_ATP_BS"/>
</dbReference>
<protein>
    <recommendedName>
        <fullName evidence="2">non-specific serine/threonine protein kinase</fullName>
        <ecNumber evidence="2">2.7.11.1</ecNumber>
    </recommendedName>
</protein>
<evidence type="ECO:0000259" key="18">
    <source>
        <dbReference type="PROSITE" id="PS50011"/>
    </source>
</evidence>
<comment type="catalytic activity">
    <reaction evidence="13">
        <text>L-threonyl-[protein] + ATP = O-phospho-L-threonyl-[protein] + ADP + H(+)</text>
        <dbReference type="Rhea" id="RHEA:46608"/>
        <dbReference type="Rhea" id="RHEA-COMP:11060"/>
        <dbReference type="Rhea" id="RHEA-COMP:11605"/>
        <dbReference type="ChEBI" id="CHEBI:15378"/>
        <dbReference type="ChEBI" id="CHEBI:30013"/>
        <dbReference type="ChEBI" id="CHEBI:30616"/>
        <dbReference type="ChEBI" id="CHEBI:61977"/>
        <dbReference type="ChEBI" id="CHEBI:456216"/>
        <dbReference type="EC" id="2.7.11.1"/>
    </reaction>
</comment>
<dbReference type="OrthoDB" id="185373at2759"/>
<dbReference type="InterPro" id="IPR000719">
    <property type="entry name" value="Prot_kinase_dom"/>
</dbReference>
<dbReference type="PROSITE" id="PS50222">
    <property type="entry name" value="EF_HAND_2"/>
    <property type="match status" value="3"/>
</dbReference>
<comment type="catalytic activity">
    <reaction evidence="14">
        <text>L-seryl-[protein] + ATP = O-phospho-L-seryl-[protein] + ADP + H(+)</text>
        <dbReference type="Rhea" id="RHEA:17989"/>
        <dbReference type="Rhea" id="RHEA-COMP:9863"/>
        <dbReference type="Rhea" id="RHEA-COMP:11604"/>
        <dbReference type="ChEBI" id="CHEBI:15378"/>
        <dbReference type="ChEBI" id="CHEBI:29999"/>
        <dbReference type="ChEBI" id="CHEBI:30616"/>
        <dbReference type="ChEBI" id="CHEBI:83421"/>
        <dbReference type="ChEBI" id="CHEBI:456216"/>
        <dbReference type="EC" id="2.7.11.1"/>
    </reaction>
</comment>
<reference evidence="20 21" key="1">
    <citation type="submission" date="2019-08" db="EMBL/GenBank/DDBJ databases">
        <title>Draft genome sequences of two oriental melons (Cucumis melo L. var makuwa).</title>
        <authorList>
            <person name="Kwon S.-Y."/>
        </authorList>
    </citation>
    <scope>NUCLEOTIDE SEQUENCE [LARGE SCALE GENOMIC DNA]</scope>
    <source>
        <strain evidence="21">cv. SW 3</strain>
        <tissue evidence="20">Leaf</tissue>
    </source>
</reference>
<dbReference type="EC" id="2.7.11.1" evidence="2"/>
<evidence type="ECO:0000256" key="5">
    <source>
        <dbReference type="ARBA" id="ARBA00022679"/>
    </source>
</evidence>
<dbReference type="InterPro" id="IPR002048">
    <property type="entry name" value="EF_hand_dom"/>
</dbReference>
<dbReference type="PROSITE" id="PS00107">
    <property type="entry name" value="PROTEIN_KINASE_ATP"/>
    <property type="match status" value="1"/>
</dbReference>
<keyword evidence="5" id="KW-0808">Transferase</keyword>
<feature type="domain" description="EF-hand" evidence="19">
    <location>
        <begin position="406"/>
        <end position="441"/>
    </location>
</feature>
<evidence type="ECO:0000256" key="14">
    <source>
        <dbReference type="ARBA" id="ARBA00048679"/>
    </source>
</evidence>
<comment type="similarity">
    <text evidence="12">Belongs to the protein kinase superfamily. Ser/Thr protein kinase family. CDPK subfamily.</text>
</comment>
<feature type="repeat" description="PPR" evidence="15">
    <location>
        <begin position="848"/>
        <end position="882"/>
    </location>
</feature>
<evidence type="ECO:0000256" key="2">
    <source>
        <dbReference type="ARBA" id="ARBA00012513"/>
    </source>
</evidence>
<feature type="repeat" description="PPR" evidence="15">
    <location>
        <begin position="953"/>
        <end position="987"/>
    </location>
</feature>
<dbReference type="FunFam" id="1.10.238.10:FF:000001">
    <property type="entry name" value="Calmodulin 1"/>
    <property type="match status" value="1"/>
</dbReference>
<feature type="repeat" description="PPR" evidence="15">
    <location>
        <begin position="778"/>
        <end position="812"/>
    </location>
</feature>
<dbReference type="CDD" id="cd05117">
    <property type="entry name" value="STKc_CAMK"/>
    <property type="match status" value="1"/>
</dbReference>
<dbReference type="InterPro" id="IPR011009">
    <property type="entry name" value="Kinase-like_dom_sf"/>
</dbReference>
<keyword evidence="3" id="KW-0723">Serine/threonine-protein kinase</keyword>
<evidence type="ECO:0000256" key="1">
    <source>
        <dbReference type="ARBA" id="ARBA00005354"/>
    </source>
</evidence>
<keyword evidence="4" id="KW-0597">Phosphoprotein</keyword>
<dbReference type="Gene3D" id="1.10.238.10">
    <property type="entry name" value="EF-hand"/>
    <property type="match status" value="2"/>
</dbReference>
<dbReference type="GO" id="GO:0005509">
    <property type="term" value="F:calcium ion binding"/>
    <property type="evidence" value="ECO:0007669"/>
    <property type="project" value="InterPro"/>
</dbReference>
<dbReference type="STRING" id="1194695.A0A5A7V5E7"/>
<feature type="domain" description="EF-hand" evidence="19">
    <location>
        <begin position="442"/>
        <end position="477"/>
    </location>
</feature>
<evidence type="ECO:0000256" key="11">
    <source>
        <dbReference type="ARBA" id="ARBA00022840"/>
    </source>
</evidence>
<evidence type="ECO:0000256" key="3">
    <source>
        <dbReference type="ARBA" id="ARBA00022527"/>
    </source>
</evidence>
<dbReference type="InterPro" id="IPR011990">
    <property type="entry name" value="TPR-like_helical_dom_sf"/>
</dbReference>
<keyword evidence="8 16" id="KW-0547">Nucleotide-binding</keyword>
<evidence type="ECO:0000256" key="16">
    <source>
        <dbReference type="PROSITE-ProRule" id="PRU10141"/>
    </source>
</evidence>
<dbReference type="Pfam" id="PF13041">
    <property type="entry name" value="PPR_2"/>
    <property type="match status" value="3"/>
</dbReference>
<comment type="similarity">
    <text evidence="1">Belongs to the protein kinase superfamily. CAMK Ser/Thr protein kinase family. CaMK subfamily.</text>
</comment>
<dbReference type="NCBIfam" id="TIGR00756">
    <property type="entry name" value="PPR"/>
    <property type="match status" value="6"/>
</dbReference>
<dbReference type="SMART" id="SM00054">
    <property type="entry name" value="EFh"/>
    <property type="match status" value="3"/>
</dbReference>
<evidence type="ECO:0000256" key="15">
    <source>
        <dbReference type="PROSITE-ProRule" id="PRU00708"/>
    </source>
</evidence>
<evidence type="ECO:0000259" key="19">
    <source>
        <dbReference type="PROSITE" id="PS50222"/>
    </source>
</evidence>
<dbReference type="SMART" id="SM00220">
    <property type="entry name" value="S_TKc"/>
    <property type="match status" value="1"/>
</dbReference>
<dbReference type="Pfam" id="PF00069">
    <property type="entry name" value="Pkinase"/>
    <property type="match status" value="1"/>
</dbReference>
<dbReference type="InterPro" id="IPR002885">
    <property type="entry name" value="PPR_rpt"/>
</dbReference>
<keyword evidence="6" id="KW-0479">Metal-binding</keyword>
<dbReference type="Pfam" id="PF13202">
    <property type="entry name" value="EF-hand_5"/>
    <property type="match status" value="1"/>
</dbReference>